<gene>
    <name evidence="2" type="ordered locus">DNO_0747</name>
</gene>
<dbReference type="HOGENOM" id="CLU_1018353_0_0_6"/>
<organism evidence="2 3">
    <name type="scientific">Dichelobacter nodosus (strain VCS1703A)</name>
    <dbReference type="NCBI Taxonomy" id="246195"/>
    <lineage>
        <taxon>Bacteria</taxon>
        <taxon>Pseudomonadati</taxon>
        <taxon>Pseudomonadota</taxon>
        <taxon>Gammaproteobacteria</taxon>
        <taxon>Cardiobacteriales</taxon>
        <taxon>Cardiobacteriaceae</taxon>
        <taxon>Dichelobacter</taxon>
    </lineage>
</organism>
<evidence type="ECO:0000256" key="1">
    <source>
        <dbReference type="SAM" id="Coils"/>
    </source>
</evidence>
<proteinExistence type="predicted"/>
<protein>
    <recommendedName>
        <fullName evidence="4">Phage prohead protease, HK97 family</fullName>
    </recommendedName>
</protein>
<feature type="coiled-coil region" evidence="1">
    <location>
        <begin position="165"/>
        <end position="213"/>
    </location>
</feature>
<sequence>MNEIILSLRLSLTGREFTGVAYSGTTLSYGDSTIGIDISSIQKLDKQVPILLEHDPQTPIGFGKLRAQEGKLIIDGTLLDNKSIAQEIIADAETGKEWQLSVFVESDRISERKSGDMLNGQAIEQDNVLVFENALIREVSFCTLGVDGNTYVSLLSLNHKPDDTLKVAEQNADEQDEQNAEYERVCAELSAARAEAEQLKKQLNDQAQSARLSRLKALGIADVAAAQLAVIEGETFEVMLEQFVLQQKQTAALSINAYPTPTPERENPIKWSK</sequence>
<accession>A5EV04</accession>
<dbReference type="STRING" id="246195.DNO_0747"/>
<evidence type="ECO:0000313" key="3">
    <source>
        <dbReference type="Proteomes" id="UP000000248"/>
    </source>
</evidence>
<evidence type="ECO:0000313" key="2">
    <source>
        <dbReference type="EMBL" id="ABQ13679.1"/>
    </source>
</evidence>
<dbReference type="KEGG" id="dno:DNO_0747"/>
<dbReference type="RefSeq" id="WP_012031075.1">
    <property type="nucleotide sequence ID" value="NC_009446.1"/>
</dbReference>
<evidence type="ECO:0008006" key="4">
    <source>
        <dbReference type="Google" id="ProtNLM"/>
    </source>
</evidence>
<reference evidence="2 3" key="1">
    <citation type="journal article" date="2007" name="Nat. Biotechnol.">
        <title>Genome sequence and identification of candidate vaccine antigens from the animal pathogen Dichelobacter nodosus.</title>
        <authorList>
            <person name="Myers G.S."/>
            <person name="Parker D."/>
            <person name="Al-Hasani K."/>
            <person name="Kennan R.M."/>
            <person name="Seemann T."/>
            <person name="Ren Q."/>
            <person name="Badger J.H."/>
            <person name="Selengut J.D."/>
            <person name="Deboy R.T."/>
            <person name="Tettelin H."/>
            <person name="Boyce J.D."/>
            <person name="McCarl V.P."/>
            <person name="Han X."/>
            <person name="Nelson W.C."/>
            <person name="Madupu R."/>
            <person name="Mohamoud Y."/>
            <person name="Holley T."/>
            <person name="Fedorova N."/>
            <person name="Khouri H."/>
            <person name="Bottomley S.P."/>
            <person name="Whittington R.J."/>
            <person name="Adler B."/>
            <person name="Songer J.G."/>
            <person name="Rood J.I."/>
            <person name="Paulsen I.T."/>
        </authorList>
    </citation>
    <scope>NUCLEOTIDE SEQUENCE [LARGE SCALE GENOMIC DNA]</scope>
    <source>
        <strain evidence="2 3">VCS1703A</strain>
    </source>
</reference>
<name>A5EV04_DICNV</name>
<dbReference type="EMBL" id="CP000513">
    <property type="protein sequence ID" value="ABQ13679.1"/>
    <property type="molecule type" value="Genomic_DNA"/>
</dbReference>
<keyword evidence="1" id="KW-0175">Coiled coil</keyword>
<dbReference type="OrthoDB" id="6679810at2"/>
<dbReference type="eggNOG" id="ENOG5031KH7">
    <property type="taxonomic scope" value="Bacteria"/>
</dbReference>
<dbReference type="Proteomes" id="UP000000248">
    <property type="component" value="Chromosome"/>
</dbReference>
<keyword evidence="3" id="KW-1185">Reference proteome</keyword>
<dbReference type="AlphaFoldDB" id="A5EV04"/>